<dbReference type="Pfam" id="PF19672">
    <property type="entry name" value="DUF6175"/>
    <property type="match status" value="1"/>
</dbReference>
<dbReference type="GeneID" id="86050591"/>
<evidence type="ECO:0000313" key="2">
    <source>
        <dbReference type="EMBL" id="EGF51979.1"/>
    </source>
</evidence>
<keyword evidence="1" id="KW-0732">Signal</keyword>
<feature type="signal peptide" evidence="1">
    <location>
        <begin position="1"/>
        <end position="19"/>
    </location>
</feature>
<dbReference type="InterPro" id="IPR046173">
    <property type="entry name" value="DUF6175"/>
</dbReference>
<organism evidence="2 3">
    <name type="scientific">Bacteroides fluxus YIT 12057</name>
    <dbReference type="NCBI Taxonomy" id="763034"/>
    <lineage>
        <taxon>Bacteria</taxon>
        <taxon>Pseudomonadati</taxon>
        <taxon>Bacteroidota</taxon>
        <taxon>Bacteroidia</taxon>
        <taxon>Bacteroidales</taxon>
        <taxon>Bacteroidaceae</taxon>
        <taxon>Bacteroides</taxon>
    </lineage>
</organism>
<dbReference type="STRING" id="763034.HMPREF9446_03186"/>
<comment type="caution">
    <text evidence="2">The sequence shown here is derived from an EMBL/GenBank/DDBJ whole genome shotgun (WGS) entry which is preliminary data.</text>
</comment>
<proteinExistence type="predicted"/>
<keyword evidence="3" id="KW-1185">Reference proteome</keyword>
<protein>
    <submittedName>
        <fullName evidence="2">Conserved domain protein</fullName>
    </submittedName>
</protein>
<dbReference type="EMBL" id="AFBN01000096">
    <property type="protein sequence ID" value="EGF51979.1"/>
    <property type="molecule type" value="Genomic_DNA"/>
</dbReference>
<sequence>MKYCWTFLLVVILCADICAQNYSTEVSLVQQDNNSVTVLATAVGDKKKDAALLAAKSAFYTLFHAGVEGVKNGVPMVAVEKKDYDYRFFNESRYINFIGSEVKTVDDTKIGGKYRVTVRLTIQLKTLLADLVRNNLSVSPGWSDAKAVKATAALTPTIVVVPDTQGEGSDAEAMRKVMDKDPVMKHLIAKLTEEFTKHGYKTKNFIAQLQGAKNSAFLRAEAGAQSDGTTDFVRNLQADIIVTASMNLNINSASNRGECAINLAAVEFQTQGNLANKSFASGQYMTTDGIMLADHAVKKMQADFFSQLQAAFEKMVAEGREVAIELNLSEAVTDWDFSQSSPATGKPFKRALDAWVREHSFQSVYSMDYSTNKYIKLSVNVPLWDQENNCSYNLSNFGDDLNAFLQSQLGSDYSPEVVAMGQGMSITVK</sequence>
<evidence type="ECO:0000256" key="1">
    <source>
        <dbReference type="SAM" id="SignalP"/>
    </source>
</evidence>
<dbReference type="HOGENOM" id="CLU_638817_0_0_10"/>
<accession>F3PWQ0</accession>
<name>F3PWQ0_9BACE</name>
<dbReference type="RefSeq" id="WP_009126407.1">
    <property type="nucleotide sequence ID" value="NZ_GL882689.1"/>
</dbReference>
<dbReference type="Proteomes" id="UP000003416">
    <property type="component" value="Unassembled WGS sequence"/>
</dbReference>
<dbReference type="AlphaFoldDB" id="F3PWQ0"/>
<feature type="chain" id="PRO_5003300148" evidence="1">
    <location>
        <begin position="20"/>
        <end position="429"/>
    </location>
</feature>
<evidence type="ECO:0000313" key="3">
    <source>
        <dbReference type="Proteomes" id="UP000003416"/>
    </source>
</evidence>
<reference evidence="2 3" key="1">
    <citation type="submission" date="2011-02" db="EMBL/GenBank/DDBJ databases">
        <authorList>
            <person name="Weinstock G."/>
            <person name="Sodergren E."/>
            <person name="Clifton S."/>
            <person name="Fulton L."/>
            <person name="Fulton B."/>
            <person name="Courtney L."/>
            <person name="Fronick C."/>
            <person name="Harrison M."/>
            <person name="Strong C."/>
            <person name="Farmer C."/>
            <person name="Delahaunty K."/>
            <person name="Markovic C."/>
            <person name="Hall O."/>
            <person name="Minx P."/>
            <person name="Tomlinson C."/>
            <person name="Mitreva M."/>
            <person name="Hou S."/>
            <person name="Chen J."/>
            <person name="Wollam A."/>
            <person name="Pepin K.H."/>
            <person name="Johnson M."/>
            <person name="Bhonagiri V."/>
            <person name="Zhang X."/>
            <person name="Suruliraj S."/>
            <person name="Warren W."/>
            <person name="Chinwalla A."/>
            <person name="Mardis E.R."/>
            <person name="Wilson R.K."/>
        </authorList>
    </citation>
    <scope>NUCLEOTIDE SEQUENCE [LARGE SCALE GENOMIC DNA]</scope>
    <source>
        <strain evidence="2 3">YIT 12057</strain>
    </source>
</reference>
<dbReference type="eggNOG" id="ENOG5030NYA">
    <property type="taxonomic scope" value="Bacteria"/>
</dbReference>
<gene>
    <name evidence="2" type="ORF">HMPREF9446_03186</name>
</gene>